<dbReference type="AlphaFoldDB" id="A0A225M1D2"/>
<keyword evidence="2" id="KW-1133">Transmembrane helix</keyword>
<feature type="transmembrane region" description="Helical" evidence="2">
    <location>
        <begin position="75"/>
        <end position="96"/>
    </location>
</feature>
<evidence type="ECO:0000256" key="2">
    <source>
        <dbReference type="SAM" id="Phobius"/>
    </source>
</evidence>
<reference evidence="4" key="1">
    <citation type="submission" date="2017-06" db="EMBL/GenBank/DDBJ databases">
        <title>Herbaspirillum phytohormonus sp. nov., isolated from the root nodule of Robinia pseudoacacia in lead-zinc mine.</title>
        <authorList>
            <person name="Fan M."/>
            <person name="Lin Y."/>
        </authorList>
    </citation>
    <scope>NUCLEOTIDE SEQUENCE [LARGE SCALE GENOMIC DNA]</scope>
    <source>
        <strain evidence="4">SC-089</strain>
    </source>
</reference>
<comment type="caution">
    <text evidence="3">The sequence shown here is derived from an EMBL/GenBank/DDBJ whole genome shotgun (WGS) entry which is preliminary data.</text>
</comment>
<keyword evidence="4" id="KW-1185">Reference proteome</keyword>
<proteinExistence type="predicted"/>
<feature type="transmembrane region" description="Helical" evidence="2">
    <location>
        <begin position="108"/>
        <end position="126"/>
    </location>
</feature>
<dbReference type="Proteomes" id="UP000214603">
    <property type="component" value="Unassembled WGS sequence"/>
</dbReference>
<sequence>MNDSNRHAGPNDGDYASYLQQLNAPANGSPATPGGQRAAEPQAGQTHASGYDHGAAAPASPAQQQAEPRLRAPRFIGTLLIIAAWVLFFVALWLGIQAWHARTGHMDEWLPAGFALIAARLLLAMGKAARNPRVQPQDPEKSFPEHIEY</sequence>
<protein>
    <submittedName>
        <fullName evidence="3">Uncharacterized protein</fullName>
    </submittedName>
</protein>
<name>A0A225M1D2_9BURK</name>
<keyword evidence="2" id="KW-0472">Membrane</keyword>
<dbReference type="EMBL" id="NJIH01000013">
    <property type="protein sequence ID" value="OWT55147.1"/>
    <property type="molecule type" value="Genomic_DNA"/>
</dbReference>
<feature type="compositionally biased region" description="Low complexity" evidence="1">
    <location>
        <begin position="55"/>
        <end position="67"/>
    </location>
</feature>
<evidence type="ECO:0000313" key="4">
    <source>
        <dbReference type="Proteomes" id="UP000214603"/>
    </source>
</evidence>
<dbReference type="RefSeq" id="WP_088605335.1">
    <property type="nucleotide sequence ID" value="NZ_NJIH01000013.1"/>
</dbReference>
<keyword evidence="2" id="KW-0812">Transmembrane</keyword>
<organism evidence="3 4">
    <name type="scientific">Candidimonas nitroreducens</name>
    <dbReference type="NCBI Taxonomy" id="683354"/>
    <lineage>
        <taxon>Bacteria</taxon>
        <taxon>Pseudomonadati</taxon>
        <taxon>Pseudomonadota</taxon>
        <taxon>Betaproteobacteria</taxon>
        <taxon>Burkholderiales</taxon>
        <taxon>Alcaligenaceae</taxon>
        <taxon>Candidimonas</taxon>
    </lineage>
</organism>
<gene>
    <name evidence="3" type="ORF">CEY11_20720</name>
</gene>
<evidence type="ECO:0000313" key="3">
    <source>
        <dbReference type="EMBL" id="OWT55147.1"/>
    </source>
</evidence>
<accession>A0A225M1D2</accession>
<feature type="region of interest" description="Disordered" evidence="1">
    <location>
        <begin position="1"/>
        <end position="68"/>
    </location>
</feature>
<feature type="compositionally biased region" description="Polar residues" evidence="1">
    <location>
        <begin position="18"/>
        <end position="30"/>
    </location>
</feature>
<evidence type="ECO:0000256" key="1">
    <source>
        <dbReference type="SAM" id="MobiDB-lite"/>
    </source>
</evidence>